<evidence type="ECO:0000256" key="3">
    <source>
        <dbReference type="ARBA" id="ARBA00022692"/>
    </source>
</evidence>
<dbReference type="InterPro" id="IPR035952">
    <property type="entry name" value="Rhomboid-like_sf"/>
</dbReference>
<evidence type="ECO:0000256" key="8">
    <source>
        <dbReference type="SAM" id="Phobius"/>
    </source>
</evidence>
<protein>
    <submittedName>
        <fullName evidence="10">Membrane associated rhomboid family serine protease</fullName>
    </submittedName>
</protein>
<dbReference type="EMBL" id="JACHNA010000001">
    <property type="protein sequence ID" value="MBB4736283.1"/>
    <property type="molecule type" value="Genomic_DNA"/>
</dbReference>
<dbReference type="Gene3D" id="1.20.1540.10">
    <property type="entry name" value="Rhomboid-like"/>
    <property type="match status" value="1"/>
</dbReference>
<feature type="transmembrane region" description="Helical" evidence="8">
    <location>
        <begin position="200"/>
        <end position="218"/>
    </location>
</feature>
<dbReference type="PANTHER" id="PTHR43731:SF14">
    <property type="entry name" value="PRESENILIN-ASSOCIATED RHOMBOID-LIKE PROTEIN, MITOCHONDRIAL"/>
    <property type="match status" value="1"/>
</dbReference>
<comment type="similarity">
    <text evidence="2">Belongs to the peptidase S54 family.</text>
</comment>
<dbReference type="GO" id="GO:0016020">
    <property type="term" value="C:membrane"/>
    <property type="evidence" value="ECO:0007669"/>
    <property type="project" value="UniProtKB-SubCell"/>
</dbReference>
<dbReference type="Proteomes" id="UP000540191">
    <property type="component" value="Unassembled WGS sequence"/>
</dbReference>
<evidence type="ECO:0000256" key="2">
    <source>
        <dbReference type="ARBA" id="ARBA00009045"/>
    </source>
</evidence>
<keyword evidence="6 8" id="KW-0472">Membrane</keyword>
<dbReference type="RefSeq" id="WP_184241891.1">
    <property type="nucleotide sequence ID" value="NZ_JACHNA010000001.1"/>
</dbReference>
<dbReference type="GO" id="GO:0006508">
    <property type="term" value="P:proteolysis"/>
    <property type="evidence" value="ECO:0007669"/>
    <property type="project" value="UniProtKB-KW"/>
</dbReference>
<comment type="caution">
    <text evidence="10">The sequence shown here is derived from an EMBL/GenBank/DDBJ whole genome shotgun (WGS) entry which is preliminary data.</text>
</comment>
<name>A0A7W7GQ78_9MICC</name>
<feature type="region of interest" description="Disordered" evidence="7">
    <location>
        <begin position="1"/>
        <end position="21"/>
    </location>
</feature>
<feature type="domain" description="Peptidase S54 rhomboid" evidence="9">
    <location>
        <begin position="133"/>
        <end position="265"/>
    </location>
</feature>
<feature type="transmembrane region" description="Helical" evidence="8">
    <location>
        <begin position="225"/>
        <end position="242"/>
    </location>
</feature>
<evidence type="ECO:0000313" key="10">
    <source>
        <dbReference type="EMBL" id="MBB4736283.1"/>
    </source>
</evidence>
<proteinExistence type="inferred from homology"/>
<dbReference type="SUPFAM" id="SSF144091">
    <property type="entry name" value="Rhomboid-like"/>
    <property type="match status" value="1"/>
</dbReference>
<evidence type="ECO:0000256" key="4">
    <source>
        <dbReference type="ARBA" id="ARBA00022801"/>
    </source>
</evidence>
<sequence length="301" mass="31274">MSSSPYDDDPRGPDAPGAAAPQCPRHPGRVAFVACVGCRRPTCLECQAGTTADGRAVCVDCAADIAQGRDGGPGPTRRPGAGELLRTTPPVLAVLIGLNVVLYAGQWLLPFAGVDLTSLGWYAGLHTSHVLFEPWRMLTSGFLHLPANPLHLLLNMAALWMLGRELVRMLGTPRFLALYLLCAVGGSVAVLWFSDPFVPVVGASGAVYGLFAALLFTARRRGADVRSLAVVLALNLVASFAIPDISWQGHLGGLATGAALAPALRSRSRGVAVAGMLATAAALALLTWLGADRLTPAAILG</sequence>
<feature type="transmembrane region" description="Helical" evidence="8">
    <location>
        <begin position="142"/>
        <end position="163"/>
    </location>
</feature>
<evidence type="ECO:0000256" key="7">
    <source>
        <dbReference type="SAM" id="MobiDB-lite"/>
    </source>
</evidence>
<dbReference type="Pfam" id="PF01694">
    <property type="entry name" value="Rhomboid"/>
    <property type="match status" value="1"/>
</dbReference>
<dbReference type="AlphaFoldDB" id="A0A7W7GQ78"/>
<dbReference type="InterPro" id="IPR022764">
    <property type="entry name" value="Peptidase_S54_rhomboid_dom"/>
</dbReference>
<evidence type="ECO:0000256" key="6">
    <source>
        <dbReference type="ARBA" id="ARBA00023136"/>
    </source>
</evidence>
<keyword evidence="3 8" id="KW-0812">Transmembrane</keyword>
<gene>
    <name evidence="10" type="ORF">HDA30_001791</name>
</gene>
<comment type="subcellular location">
    <subcellularLocation>
        <location evidence="1">Membrane</location>
        <topology evidence="1">Multi-pass membrane protein</topology>
    </subcellularLocation>
</comment>
<feature type="transmembrane region" description="Helical" evidence="8">
    <location>
        <begin position="175"/>
        <end position="194"/>
    </location>
</feature>
<evidence type="ECO:0000256" key="5">
    <source>
        <dbReference type="ARBA" id="ARBA00022989"/>
    </source>
</evidence>
<dbReference type="InterPro" id="IPR050925">
    <property type="entry name" value="Rhomboid_protease_S54"/>
</dbReference>
<dbReference type="PANTHER" id="PTHR43731">
    <property type="entry name" value="RHOMBOID PROTEASE"/>
    <property type="match status" value="1"/>
</dbReference>
<feature type="transmembrane region" description="Helical" evidence="8">
    <location>
        <begin position="91"/>
        <end position="109"/>
    </location>
</feature>
<evidence type="ECO:0000259" key="9">
    <source>
        <dbReference type="Pfam" id="PF01694"/>
    </source>
</evidence>
<keyword evidence="5 8" id="KW-1133">Transmembrane helix</keyword>
<evidence type="ECO:0000256" key="1">
    <source>
        <dbReference type="ARBA" id="ARBA00004141"/>
    </source>
</evidence>
<keyword evidence="11" id="KW-1185">Reference proteome</keyword>
<accession>A0A7W7GQ78</accession>
<keyword evidence="10" id="KW-0645">Protease</keyword>
<organism evidence="10 11">
    <name type="scientific">Micrococcus cohnii</name>
    <dbReference type="NCBI Taxonomy" id="993416"/>
    <lineage>
        <taxon>Bacteria</taxon>
        <taxon>Bacillati</taxon>
        <taxon>Actinomycetota</taxon>
        <taxon>Actinomycetes</taxon>
        <taxon>Micrococcales</taxon>
        <taxon>Micrococcaceae</taxon>
        <taxon>Micrococcus</taxon>
    </lineage>
</organism>
<evidence type="ECO:0000313" key="11">
    <source>
        <dbReference type="Proteomes" id="UP000540191"/>
    </source>
</evidence>
<dbReference type="GO" id="GO:0004252">
    <property type="term" value="F:serine-type endopeptidase activity"/>
    <property type="evidence" value="ECO:0007669"/>
    <property type="project" value="InterPro"/>
</dbReference>
<keyword evidence="4" id="KW-0378">Hydrolase</keyword>
<feature type="transmembrane region" description="Helical" evidence="8">
    <location>
        <begin position="271"/>
        <end position="291"/>
    </location>
</feature>
<reference evidence="10 11" key="1">
    <citation type="submission" date="2020-08" db="EMBL/GenBank/DDBJ databases">
        <title>Sequencing the genomes of 1000 actinobacteria strains.</title>
        <authorList>
            <person name="Klenk H.-P."/>
        </authorList>
    </citation>
    <scope>NUCLEOTIDE SEQUENCE [LARGE SCALE GENOMIC DNA]</scope>
    <source>
        <strain evidence="10 11">DSM 23974</strain>
    </source>
</reference>